<sequence>MKKVIFAIAISFMSLHASAQFVAKMEVKEPVKGICDINEVYSLFPMFKGQVEAVCPKSKDEILKHLNTEVQFLKENPKYKDKGMIGLIINCKGEVVQCKMDNKTKSPELDRQIEAVFNSLGAWKAGKLNGKEVDTSRLFSFKIKKGVISFD</sequence>
<keyword evidence="3" id="KW-1185">Reference proteome</keyword>
<organism evidence="2 3">
    <name type="scientific">Rapidithrix thailandica</name>
    <dbReference type="NCBI Taxonomy" id="413964"/>
    <lineage>
        <taxon>Bacteria</taxon>
        <taxon>Pseudomonadati</taxon>
        <taxon>Bacteroidota</taxon>
        <taxon>Cytophagia</taxon>
        <taxon>Cytophagales</taxon>
        <taxon>Flammeovirgaceae</taxon>
        <taxon>Rapidithrix</taxon>
    </lineage>
</organism>
<dbReference type="AlphaFoldDB" id="A0AAW9S8V8"/>
<protein>
    <recommendedName>
        <fullName evidence="4">TonB C-terminal domain-containing protein</fullName>
    </recommendedName>
</protein>
<dbReference type="Proteomes" id="UP001403385">
    <property type="component" value="Unassembled WGS sequence"/>
</dbReference>
<proteinExistence type="predicted"/>
<keyword evidence="1" id="KW-0732">Signal</keyword>
<evidence type="ECO:0000313" key="3">
    <source>
        <dbReference type="Proteomes" id="UP001403385"/>
    </source>
</evidence>
<dbReference type="RefSeq" id="WP_346821556.1">
    <property type="nucleotide sequence ID" value="NZ_JBDKWZ010000006.1"/>
</dbReference>
<accession>A0AAW9S8V8</accession>
<name>A0AAW9S8V8_9BACT</name>
<evidence type="ECO:0000313" key="2">
    <source>
        <dbReference type="EMBL" id="MEN7548779.1"/>
    </source>
</evidence>
<feature type="signal peptide" evidence="1">
    <location>
        <begin position="1"/>
        <end position="19"/>
    </location>
</feature>
<dbReference type="EMBL" id="JBDKWZ010000006">
    <property type="protein sequence ID" value="MEN7548779.1"/>
    <property type="molecule type" value="Genomic_DNA"/>
</dbReference>
<evidence type="ECO:0000256" key="1">
    <source>
        <dbReference type="SAM" id="SignalP"/>
    </source>
</evidence>
<reference evidence="2 3" key="1">
    <citation type="submission" date="2024-04" db="EMBL/GenBank/DDBJ databases">
        <title>Novel genus in family Flammeovirgaceae.</title>
        <authorList>
            <person name="Nguyen T.H."/>
            <person name="Vuong T.Q."/>
            <person name="Le H."/>
            <person name="Kim S.-G."/>
        </authorList>
    </citation>
    <scope>NUCLEOTIDE SEQUENCE [LARGE SCALE GENOMIC DNA]</scope>
    <source>
        <strain evidence="2 3">JCM 23209</strain>
    </source>
</reference>
<comment type="caution">
    <text evidence="2">The sequence shown here is derived from an EMBL/GenBank/DDBJ whole genome shotgun (WGS) entry which is preliminary data.</text>
</comment>
<gene>
    <name evidence="2" type="ORF">AAG747_12735</name>
</gene>
<feature type="chain" id="PRO_5043634260" description="TonB C-terminal domain-containing protein" evidence="1">
    <location>
        <begin position="20"/>
        <end position="151"/>
    </location>
</feature>
<evidence type="ECO:0008006" key="4">
    <source>
        <dbReference type="Google" id="ProtNLM"/>
    </source>
</evidence>